<sequence>MSNDLPGNTPTAPQRGFSIYHLLSYFGLVVKLPLALNSSMNESLSDSSKWTTTPVNCQQHPVGEPQCNSAPNLTSQIVRRKIYPTLSGTYSDVWQSTWYDGKQKCDVAVKSLKIPFSNEDEKRKPAYA</sequence>
<protein>
    <submittedName>
        <fullName evidence="1">Uncharacterized protein</fullName>
    </submittedName>
</protein>
<evidence type="ECO:0000313" key="1">
    <source>
        <dbReference type="EMBL" id="KAG2091990.1"/>
    </source>
</evidence>
<dbReference type="EMBL" id="JABBWM010000093">
    <property type="protein sequence ID" value="KAG2091990.1"/>
    <property type="molecule type" value="Genomic_DNA"/>
</dbReference>
<keyword evidence="2" id="KW-1185">Reference proteome</keyword>
<name>A0A9P7JN86_9AGAM</name>
<comment type="caution">
    <text evidence="1">The sequence shown here is derived from an EMBL/GenBank/DDBJ whole genome shotgun (WGS) entry which is preliminary data.</text>
</comment>
<proteinExistence type="predicted"/>
<dbReference type="RefSeq" id="XP_041286735.1">
    <property type="nucleotide sequence ID" value="XM_041434334.1"/>
</dbReference>
<organism evidence="1 2">
    <name type="scientific">Suillus discolor</name>
    <dbReference type="NCBI Taxonomy" id="1912936"/>
    <lineage>
        <taxon>Eukaryota</taxon>
        <taxon>Fungi</taxon>
        <taxon>Dikarya</taxon>
        <taxon>Basidiomycota</taxon>
        <taxon>Agaricomycotina</taxon>
        <taxon>Agaricomycetes</taxon>
        <taxon>Agaricomycetidae</taxon>
        <taxon>Boletales</taxon>
        <taxon>Suillineae</taxon>
        <taxon>Suillaceae</taxon>
        <taxon>Suillus</taxon>
    </lineage>
</organism>
<dbReference type="Proteomes" id="UP000823399">
    <property type="component" value="Unassembled WGS sequence"/>
</dbReference>
<dbReference type="AlphaFoldDB" id="A0A9P7JN86"/>
<accession>A0A9P7JN86</accession>
<evidence type="ECO:0000313" key="2">
    <source>
        <dbReference type="Proteomes" id="UP000823399"/>
    </source>
</evidence>
<reference evidence="1" key="1">
    <citation type="journal article" date="2020" name="New Phytol.">
        <title>Comparative genomics reveals dynamic genome evolution in host specialist ectomycorrhizal fungi.</title>
        <authorList>
            <person name="Lofgren L.A."/>
            <person name="Nguyen N.H."/>
            <person name="Vilgalys R."/>
            <person name="Ruytinx J."/>
            <person name="Liao H.L."/>
            <person name="Branco S."/>
            <person name="Kuo A."/>
            <person name="LaButti K."/>
            <person name="Lipzen A."/>
            <person name="Andreopoulos W."/>
            <person name="Pangilinan J."/>
            <person name="Riley R."/>
            <person name="Hundley H."/>
            <person name="Na H."/>
            <person name="Barry K."/>
            <person name="Grigoriev I.V."/>
            <person name="Stajich J.E."/>
            <person name="Kennedy P.G."/>
        </authorList>
    </citation>
    <scope>NUCLEOTIDE SEQUENCE</scope>
    <source>
        <strain evidence="1">FC423</strain>
    </source>
</reference>
<dbReference type="GeneID" id="64696593"/>
<gene>
    <name evidence="1" type="ORF">F5147DRAFT_657815</name>
</gene>